<evidence type="ECO:0000313" key="2">
    <source>
        <dbReference type="EMBL" id="ESU81141.1"/>
    </source>
</evidence>
<evidence type="ECO:0000256" key="1">
    <source>
        <dbReference type="SAM" id="Phobius"/>
    </source>
</evidence>
<proteinExistence type="predicted"/>
<accession>A0A090NLD2</accession>
<dbReference type="PATRIC" id="fig|1401327.3.peg.864"/>
<organism evidence="2 3">
    <name type="scientific">Shigella dysenteriae WRSd3</name>
    <dbReference type="NCBI Taxonomy" id="1401327"/>
    <lineage>
        <taxon>Bacteria</taxon>
        <taxon>Pseudomonadati</taxon>
        <taxon>Pseudomonadota</taxon>
        <taxon>Gammaproteobacteria</taxon>
        <taxon>Enterobacterales</taxon>
        <taxon>Enterobacteriaceae</taxon>
        <taxon>Shigella</taxon>
    </lineage>
</organism>
<dbReference type="EMBL" id="AXUT01000073">
    <property type="protein sequence ID" value="ESU81141.1"/>
    <property type="molecule type" value="Genomic_DNA"/>
</dbReference>
<gene>
    <name evidence="2" type="ORF">WRSd3_00943</name>
</gene>
<sequence>MPVIHCNKDDFQEASSQTPFLPLGFAFITLYICLTIYSGGDDESMDGDINKYLVLAIICVGGLSGLVASQSTGRNFPPATANKTVGR</sequence>
<name>A0A090NLD2_SHIDY</name>
<evidence type="ECO:0000313" key="3">
    <source>
        <dbReference type="Proteomes" id="UP000017944"/>
    </source>
</evidence>
<dbReference type="AlphaFoldDB" id="A0A090NLD2"/>
<keyword evidence="1" id="KW-0812">Transmembrane</keyword>
<keyword evidence="1" id="KW-0472">Membrane</keyword>
<feature type="transmembrane region" description="Helical" evidence="1">
    <location>
        <begin position="20"/>
        <end position="40"/>
    </location>
</feature>
<feature type="transmembrane region" description="Helical" evidence="1">
    <location>
        <begin position="52"/>
        <end position="69"/>
    </location>
</feature>
<reference evidence="2 3" key="1">
    <citation type="submission" date="2013-10" db="EMBL/GenBank/DDBJ databases">
        <title>Draft genomes and the virulence plasmids of Sd1617 vaccine constructs: WRSd3 and WRSd5.</title>
        <authorList>
            <person name="Aksomboon Vongsawan A."/>
            <person name="Venkatesan M.M."/>
            <person name="Vaisvil B."/>
            <person name="Emel G."/>
            <person name="Kepatral V."/>
            <person name="Sethabutr O."/>
            <person name="Serichantalergs O."/>
            <person name="Mason C."/>
        </authorList>
    </citation>
    <scope>NUCLEOTIDE SEQUENCE [LARGE SCALE GENOMIC DNA]</scope>
    <source>
        <strain evidence="2 3">WRSd3</strain>
    </source>
</reference>
<protein>
    <submittedName>
        <fullName evidence="2">Uncharacterized protein</fullName>
    </submittedName>
</protein>
<keyword evidence="1" id="KW-1133">Transmembrane helix</keyword>
<comment type="caution">
    <text evidence="2">The sequence shown here is derived from an EMBL/GenBank/DDBJ whole genome shotgun (WGS) entry which is preliminary data.</text>
</comment>
<dbReference type="Proteomes" id="UP000017944">
    <property type="component" value="Unassembled WGS sequence"/>
</dbReference>